<evidence type="ECO:0000313" key="9">
    <source>
        <dbReference type="EMBL" id="QDU31000.1"/>
    </source>
</evidence>
<dbReference type="InterPro" id="IPR012134">
    <property type="entry name" value="Glu-5-SA_DH"/>
</dbReference>
<dbReference type="PROSITE" id="PS01223">
    <property type="entry name" value="PROA"/>
    <property type="match status" value="1"/>
</dbReference>
<comment type="catalytic activity">
    <reaction evidence="6 7">
        <text>L-glutamate 5-semialdehyde + phosphate + NADP(+) = L-glutamyl 5-phosphate + NADPH + H(+)</text>
        <dbReference type="Rhea" id="RHEA:19541"/>
        <dbReference type="ChEBI" id="CHEBI:15378"/>
        <dbReference type="ChEBI" id="CHEBI:43474"/>
        <dbReference type="ChEBI" id="CHEBI:57783"/>
        <dbReference type="ChEBI" id="CHEBI:58066"/>
        <dbReference type="ChEBI" id="CHEBI:58274"/>
        <dbReference type="ChEBI" id="CHEBI:58349"/>
        <dbReference type="EC" id="1.2.1.41"/>
    </reaction>
</comment>
<dbReference type="GO" id="GO:0050661">
    <property type="term" value="F:NADP binding"/>
    <property type="evidence" value="ECO:0007669"/>
    <property type="project" value="InterPro"/>
</dbReference>
<dbReference type="SUPFAM" id="SSF53720">
    <property type="entry name" value="ALDH-like"/>
    <property type="match status" value="1"/>
</dbReference>
<dbReference type="PANTHER" id="PTHR11063:SF8">
    <property type="entry name" value="DELTA-1-PYRROLINE-5-CARBOXYLATE SYNTHASE"/>
    <property type="match status" value="1"/>
</dbReference>
<evidence type="ECO:0000259" key="8">
    <source>
        <dbReference type="Pfam" id="PF00171"/>
    </source>
</evidence>
<dbReference type="NCBIfam" id="NF001221">
    <property type="entry name" value="PRK00197.1"/>
    <property type="match status" value="1"/>
</dbReference>
<dbReference type="EMBL" id="CP036274">
    <property type="protein sequence ID" value="QDU31000.1"/>
    <property type="molecule type" value="Genomic_DNA"/>
</dbReference>
<dbReference type="InterPro" id="IPR000965">
    <property type="entry name" value="GPR_dom"/>
</dbReference>
<feature type="domain" description="Aldehyde dehydrogenase" evidence="8">
    <location>
        <begin position="85"/>
        <end position="290"/>
    </location>
</feature>
<evidence type="ECO:0000256" key="1">
    <source>
        <dbReference type="ARBA" id="ARBA00004985"/>
    </source>
</evidence>
<dbReference type="InterPro" id="IPR016161">
    <property type="entry name" value="Ald_DH/histidinol_DH"/>
</dbReference>
<dbReference type="FunFam" id="3.40.309.10:FF:000006">
    <property type="entry name" value="Gamma-glutamyl phosphate reductase"/>
    <property type="match status" value="1"/>
</dbReference>
<dbReference type="NCBIfam" id="TIGR00407">
    <property type="entry name" value="proA"/>
    <property type="match status" value="1"/>
</dbReference>
<dbReference type="InterPro" id="IPR016162">
    <property type="entry name" value="Ald_DH_N"/>
</dbReference>
<proteinExistence type="inferred from homology"/>
<reference evidence="9 10" key="1">
    <citation type="submission" date="2019-02" db="EMBL/GenBank/DDBJ databases">
        <title>Deep-cultivation of Planctomycetes and their phenomic and genomic characterization uncovers novel biology.</title>
        <authorList>
            <person name="Wiegand S."/>
            <person name="Jogler M."/>
            <person name="Boedeker C."/>
            <person name="Pinto D."/>
            <person name="Vollmers J."/>
            <person name="Rivas-Marin E."/>
            <person name="Kohn T."/>
            <person name="Peeters S.H."/>
            <person name="Heuer A."/>
            <person name="Rast P."/>
            <person name="Oberbeckmann S."/>
            <person name="Bunk B."/>
            <person name="Jeske O."/>
            <person name="Meyerdierks A."/>
            <person name="Storesund J.E."/>
            <person name="Kallscheuer N."/>
            <person name="Luecker S."/>
            <person name="Lage O.M."/>
            <person name="Pohl T."/>
            <person name="Merkel B.J."/>
            <person name="Hornburger P."/>
            <person name="Mueller R.-W."/>
            <person name="Bruemmer F."/>
            <person name="Labrenz M."/>
            <person name="Spormann A.M."/>
            <person name="Op den Camp H."/>
            <person name="Overmann J."/>
            <person name="Amann R."/>
            <person name="Jetten M.S.M."/>
            <person name="Mascher T."/>
            <person name="Medema M.H."/>
            <person name="Devos D.P."/>
            <person name="Kaster A.-K."/>
            <person name="Ovreas L."/>
            <person name="Rohde M."/>
            <person name="Galperin M.Y."/>
            <person name="Jogler C."/>
        </authorList>
    </citation>
    <scope>NUCLEOTIDE SEQUENCE [LARGE SCALE GENOMIC DNA]</scope>
    <source>
        <strain evidence="9 10">ETA_A8</strain>
    </source>
</reference>
<evidence type="ECO:0000313" key="10">
    <source>
        <dbReference type="Proteomes" id="UP000315017"/>
    </source>
</evidence>
<dbReference type="GO" id="GO:0004350">
    <property type="term" value="F:glutamate-5-semialdehyde dehydrogenase activity"/>
    <property type="evidence" value="ECO:0007669"/>
    <property type="project" value="UniProtKB-UniRule"/>
</dbReference>
<dbReference type="Gene3D" id="3.40.605.10">
    <property type="entry name" value="Aldehyde Dehydrogenase, Chain A, domain 1"/>
    <property type="match status" value="1"/>
</dbReference>
<evidence type="ECO:0000256" key="5">
    <source>
        <dbReference type="ARBA" id="ARBA00023002"/>
    </source>
</evidence>
<protein>
    <recommendedName>
        <fullName evidence="7">Gamma-glutamyl phosphate reductase</fullName>
        <shortName evidence="7">GPR</shortName>
        <ecNumber evidence="7">1.2.1.41</ecNumber>
    </recommendedName>
    <alternativeName>
        <fullName evidence="7">Glutamate-5-semialdehyde dehydrogenase</fullName>
    </alternativeName>
    <alternativeName>
        <fullName evidence="7">Glutamyl-gamma-semialdehyde dehydrogenase</fullName>
        <shortName evidence="7">GSA dehydrogenase</shortName>
    </alternativeName>
</protein>
<dbReference type="Proteomes" id="UP000315017">
    <property type="component" value="Chromosome"/>
</dbReference>
<keyword evidence="10" id="KW-1185">Reference proteome</keyword>
<keyword evidence="2 7" id="KW-0028">Amino-acid biosynthesis</keyword>
<gene>
    <name evidence="9" type="primary">proA_2</name>
    <name evidence="7" type="synonym">proA</name>
    <name evidence="9" type="ORF">ETAA8_61530</name>
</gene>
<dbReference type="InterPro" id="IPR015590">
    <property type="entry name" value="Aldehyde_DH_dom"/>
</dbReference>
<keyword evidence="7" id="KW-0963">Cytoplasm</keyword>
<organism evidence="9 10">
    <name type="scientific">Anatilimnocola aggregata</name>
    <dbReference type="NCBI Taxonomy" id="2528021"/>
    <lineage>
        <taxon>Bacteria</taxon>
        <taxon>Pseudomonadati</taxon>
        <taxon>Planctomycetota</taxon>
        <taxon>Planctomycetia</taxon>
        <taxon>Pirellulales</taxon>
        <taxon>Pirellulaceae</taxon>
        <taxon>Anatilimnocola</taxon>
    </lineage>
</organism>
<keyword evidence="5 7" id="KW-0560">Oxidoreductase</keyword>
<name>A0A517YLB9_9BACT</name>
<dbReference type="InterPro" id="IPR020593">
    <property type="entry name" value="G-glutamylP_reductase_CS"/>
</dbReference>
<evidence type="ECO:0000256" key="6">
    <source>
        <dbReference type="ARBA" id="ARBA00049024"/>
    </source>
</evidence>
<keyword evidence="3 7" id="KW-0641">Proline biosynthesis</keyword>
<comment type="pathway">
    <text evidence="1 7">Amino-acid biosynthesis; L-proline biosynthesis; L-glutamate 5-semialdehyde from L-glutamate: step 2/2.</text>
</comment>
<comment type="function">
    <text evidence="7">Catalyzes the NADPH-dependent reduction of L-glutamate 5-phosphate into L-glutamate 5-semialdehyde and phosphate. The product spontaneously undergoes cyclization to form 1-pyrroline-5-carboxylate.</text>
</comment>
<comment type="similarity">
    <text evidence="7">Belongs to the gamma-glutamyl phosphate reductase family.</text>
</comment>
<sequence>MSAVLATPDLAAYCLETAQRVKHAAADLAVCTGAQKNGWLRASAVALRKATKEIIAANELDLAAAPGFGLTEAAIDRLRLNPKRVEEIAVGLEEVAALPDPIGEVIESTIRPNGLQILKTRVPLGVVFFIYESRPNVTADAAAICLKSGNGVILRGGKEAAHSSRAIVDVLKSCANDFGLPADALHLVETADRTAVGHFLGLPQYIDVAIPRGGESLIRRVTAEAKMPVIKHFDGNCHVYIDQFADVEIAERVVVNSKCHRLGVCNAAESLLVHSAVAAKMLPRIANALMAQGIEIRGDEATQRLTKAKPATEEDYGKEYLGPIISCKVVDSLDEAIEHINRYGSKHTDAIITGNLAAARSFTARVDSSAVMVNASTRFNDGFQFGLGAEIGISTDKFHARGPCGLKELTTYKYVCYGDGQVRE</sequence>
<dbReference type="Pfam" id="PF00171">
    <property type="entry name" value="Aldedh"/>
    <property type="match status" value="2"/>
</dbReference>
<dbReference type="GO" id="GO:0005737">
    <property type="term" value="C:cytoplasm"/>
    <property type="evidence" value="ECO:0007669"/>
    <property type="project" value="UniProtKB-SubCell"/>
</dbReference>
<dbReference type="OrthoDB" id="9809970at2"/>
<dbReference type="AlphaFoldDB" id="A0A517YLB9"/>
<evidence type="ECO:0000256" key="4">
    <source>
        <dbReference type="ARBA" id="ARBA00022857"/>
    </source>
</evidence>
<evidence type="ECO:0000256" key="7">
    <source>
        <dbReference type="HAMAP-Rule" id="MF_00412"/>
    </source>
</evidence>
<accession>A0A517YLB9</accession>
<keyword evidence="4 7" id="KW-0521">NADP</keyword>
<dbReference type="CDD" id="cd07079">
    <property type="entry name" value="ALDH_F18-19_ProA-GPR"/>
    <property type="match status" value="1"/>
</dbReference>
<dbReference type="Gene3D" id="3.40.309.10">
    <property type="entry name" value="Aldehyde Dehydrogenase, Chain A, domain 2"/>
    <property type="match status" value="1"/>
</dbReference>
<dbReference type="PANTHER" id="PTHR11063">
    <property type="entry name" value="GLUTAMATE SEMIALDEHYDE DEHYDROGENASE"/>
    <property type="match status" value="1"/>
</dbReference>
<comment type="subcellular location">
    <subcellularLocation>
        <location evidence="7">Cytoplasm</location>
    </subcellularLocation>
</comment>
<dbReference type="PIRSF" id="PIRSF000151">
    <property type="entry name" value="GPR"/>
    <property type="match status" value="1"/>
</dbReference>
<dbReference type="UniPathway" id="UPA00098">
    <property type="reaction ID" value="UER00360"/>
</dbReference>
<feature type="domain" description="Aldehyde dehydrogenase" evidence="8">
    <location>
        <begin position="318"/>
        <end position="386"/>
    </location>
</feature>
<dbReference type="InterPro" id="IPR016163">
    <property type="entry name" value="Ald_DH_C"/>
</dbReference>
<dbReference type="GO" id="GO:0055129">
    <property type="term" value="P:L-proline biosynthetic process"/>
    <property type="evidence" value="ECO:0007669"/>
    <property type="project" value="UniProtKB-UniRule"/>
</dbReference>
<dbReference type="EC" id="1.2.1.41" evidence="7"/>
<evidence type="ECO:0000256" key="3">
    <source>
        <dbReference type="ARBA" id="ARBA00022650"/>
    </source>
</evidence>
<dbReference type="KEGG" id="aagg:ETAA8_61530"/>
<dbReference type="RefSeq" id="WP_145097407.1">
    <property type="nucleotide sequence ID" value="NZ_CP036274.1"/>
</dbReference>
<evidence type="ECO:0000256" key="2">
    <source>
        <dbReference type="ARBA" id="ARBA00022605"/>
    </source>
</evidence>
<dbReference type="HAMAP" id="MF_00412">
    <property type="entry name" value="ProA"/>
    <property type="match status" value="1"/>
</dbReference>